<dbReference type="Gene3D" id="3.30.420.10">
    <property type="entry name" value="Ribonuclease H-like superfamily/Ribonuclease H"/>
    <property type="match status" value="1"/>
</dbReference>
<dbReference type="OrthoDB" id="1906820at2759"/>
<comment type="caution">
    <text evidence="3">The sequence shown here is derived from an EMBL/GenBank/DDBJ whole genome shotgun (WGS) entry which is preliminary data.</text>
</comment>
<feature type="domain" description="Reverse transcriptase zinc-binding" evidence="2">
    <location>
        <begin position="214"/>
        <end position="287"/>
    </location>
</feature>
<dbReference type="InterPro" id="IPR026960">
    <property type="entry name" value="RVT-Znf"/>
</dbReference>
<protein>
    <recommendedName>
        <fullName evidence="5">RNase H type-1 domain-containing protein</fullName>
    </recommendedName>
</protein>
<evidence type="ECO:0008006" key="5">
    <source>
        <dbReference type="Google" id="ProtNLM"/>
    </source>
</evidence>
<name>A0A8T3B599_DENNO</name>
<evidence type="ECO:0000259" key="2">
    <source>
        <dbReference type="Pfam" id="PF13966"/>
    </source>
</evidence>
<dbReference type="SUPFAM" id="SSF53098">
    <property type="entry name" value="Ribonuclease H-like"/>
    <property type="match status" value="1"/>
</dbReference>
<dbReference type="InterPro" id="IPR044730">
    <property type="entry name" value="RNase_H-like_dom_plant"/>
</dbReference>
<dbReference type="AlphaFoldDB" id="A0A8T3B599"/>
<dbReference type="Proteomes" id="UP000829196">
    <property type="component" value="Unassembled WGS sequence"/>
</dbReference>
<accession>A0A8T3B599</accession>
<dbReference type="SMR" id="A0A8T3B599"/>
<dbReference type="Pfam" id="PF13456">
    <property type="entry name" value="RVT_3"/>
    <property type="match status" value="1"/>
</dbReference>
<dbReference type="GO" id="GO:0004523">
    <property type="term" value="F:RNA-DNA hybrid ribonuclease activity"/>
    <property type="evidence" value="ECO:0007669"/>
    <property type="project" value="InterPro"/>
</dbReference>
<dbReference type="EMBL" id="JAGYWB010000011">
    <property type="protein sequence ID" value="KAI0503979.1"/>
    <property type="molecule type" value="Genomic_DNA"/>
</dbReference>
<dbReference type="InterPro" id="IPR036397">
    <property type="entry name" value="RNaseH_sf"/>
</dbReference>
<organism evidence="3 4">
    <name type="scientific">Dendrobium nobile</name>
    <name type="common">Orchid</name>
    <dbReference type="NCBI Taxonomy" id="94219"/>
    <lineage>
        <taxon>Eukaryota</taxon>
        <taxon>Viridiplantae</taxon>
        <taxon>Streptophyta</taxon>
        <taxon>Embryophyta</taxon>
        <taxon>Tracheophyta</taxon>
        <taxon>Spermatophyta</taxon>
        <taxon>Magnoliopsida</taxon>
        <taxon>Liliopsida</taxon>
        <taxon>Asparagales</taxon>
        <taxon>Orchidaceae</taxon>
        <taxon>Epidendroideae</taxon>
        <taxon>Malaxideae</taxon>
        <taxon>Dendrobiinae</taxon>
        <taxon>Dendrobium</taxon>
    </lineage>
</organism>
<proteinExistence type="predicted"/>
<evidence type="ECO:0000313" key="4">
    <source>
        <dbReference type="Proteomes" id="UP000829196"/>
    </source>
</evidence>
<sequence>MITHTGVQRSVLNDIERICRSFLWDRDATHKSLHYASWESMARPRCKGGLGFHTGDNWIGPLRARITWEFICKPLELFQKCMRHKYGDNPWHYDGRKGSSICWKIICEGARSLNSSVRWKIFDGRKIEVLNDVWIWDRALSGWPTFCDINIIENLMVSDFILEGIGWDRPKLLLCFGELMMDRICEIPIEFELDSDVMELMKSPLCSTVSAVVYNNCFTEEDDPVGIIFKCRMRPREKLFWWRVYKHNIPTNAWLCRRALSADTYCPLGCGDVEDIDHITCNCKKLRDVFKVLENWGLVIPRFDSFDELWDAIGKSADVREGWVPMYCVAVHQTWDNRNAVKHGKGGCSSAYLAANMLEVLDQGCFSFHLEQRDTFQSAGLSSLYSWCPPPTGWLKINLDGALHRSNAGGIGIVIRDCEGKLIAAAGWCVTHWDSTQVELLAFKYIDKILSVWMFDFYGVIIEGDNAGVIKYMQNFWHKDNWKLQGTDCMDMDRLKMFQKVLFVHTYRKFNRAAHFCAQRAVDSSFSWDIGDRDIPQEFLEILEEDSYFSFPRMPNGH</sequence>
<evidence type="ECO:0000259" key="1">
    <source>
        <dbReference type="Pfam" id="PF13456"/>
    </source>
</evidence>
<reference evidence="3" key="1">
    <citation type="journal article" date="2022" name="Front. Genet.">
        <title>Chromosome-Scale Assembly of the Dendrobium nobile Genome Provides Insights Into the Molecular Mechanism of the Biosynthesis of the Medicinal Active Ingredient of Dendrobium.</title>
        <authorList>
            <person name="Xu Q."/>
            <person name="Niu S.-C."/>
            <person name="Li K.-L."/>
            <person name="Zheng P.-J."/>
            <person name="Zhang X.-J."/>
            <person name="Jia Y."/>
            <person name="Liu Y."/>
            <person name="Niu Y.-X."/>
            <person name="Yu L.-H."/>
            <person name="Chen D.-F."/>
            <person name="Zhang G.-Q."/>
        </authorList>
    </citation>
    <scope>NUCLEOTIDE SEQUENCE</scope>
    <source>
        <tissue evidence="3">Leaf</tissue>
    </source>
</reference>
<keyword evidence="4" id="KW-1185">Reference proteome</keyword>
<dbReference type="CDD" id="cd06222">
    <property type="entry name" value="RNase_H_like"/>
    <property type="match status" value="1"/>
</dbReference>
<feature type="domain" description="RNase H type-1" evidence="1">
    <location>
        <begin position="398"/>
        <end position="521"/>
    </location>
</feature>
<dbReference type="PANTHER" id="PTHR47723:SF19">
    <property type="entry name" value="POLYNUCLEOTIDYL TRANSFERASE, RIBONUCLEASE H-LIKE SUPERFAMILY PROTEIN"/>
    <property type="match status" value="1"/>
</dbReference>
<dbReference type="InterPro" id="IPR012337">
    <property type="entry name" value="RNaseH-like_sf"/>
</dbReference>
<evidence type="ECO:0000313" key="3">
    <source>
        <dbReference type="EMBL" id="KAI0503979.1"/>
    </source>
</evidence>
<dbReference type="Pfam" id="PF13966">
    <property type="entry name" value="zf-RVT"/>
    <property type="match status" value="1"/>
</dbReference>
<dbReference type="GO" id="GO:0003676">
    <property type="term" value="F:nucleic acid binding"/>
    <property type="evidence" value="ECO:0007669"/>
    <property type="project" value="InterPro"/>
</dbReference>
<gene>
    <name evidence="3" type="ORF">KFK09_014926</name>
</gene>
<dbReference type="InterPro" id="IPR053151">
    <property type="entry name" value="RNase_H-like"/>
</dbReference>
<dbReference type="InterPro" id="IPR002156">
    <property type="entry name" value="RNaseH_domain"/>
</dbReference>
<dbReference type="PANTHER" id="PTHR47723">
    <property type="entry name" value="OS05G0353850 PROTEIN"/>
    <property type="match status" value="1"/>
</dbReference>